<dbReference type="Gene3D" id="3.60.40.10">
    <property type="entry name" value="PPM-type phosphatase domain"/>
    <property type="match status" value="1"/>
</dbReference>
<dbReference type="GO" id="GO:0004722">
    <property type="term" value="F:protein serine/threonine phosphatase activity"/>
    <property type="evidence" value="ECO:0007669"/>
    <property type="project" value="InterPro"/>
</dbReference>
<comment type="caution">
    <text evidence="6">The sequence shown here is derived from an EMBL/GenBank/DDBJ whole genome shotgun (WGS) entry which is preliminary data.</text>
</comment>
<evidence type="ECO:0000313" key="7">
    <source>
        <dbReference type="Proteomes" id="UP001186944"/>
    </source>
</evidence>
<dbReference type="PROSITE" id="PS01032">
    <property type="entry name" value="PPM_1"/>
    <property type="match status" value="1"/>
</dbReference>
<dbReference type="CDD" id="cd00143">
    <property type="entry name" value="PP2Cc"/>
    <property type="match status" value="1"/>
</dbReference>
<dbReference type="InterPro" id="IPR000222">
    <property type="entry name" value="PP2C_BS"/>
</dbReference>
<dbReference type="EMBL" id="VSWD01000004">
    <property type="protein sequence ID" value="KAK3105331.1"/>
    <property type="molecule type" value="Genomic_DNA"/>
</dbReference>
<dbReference type="Proteomes" id="UP001186944">
    <property type="component" value="Unassembled WGS sequence"/>
</dbReference>
<evidence type="ECO:0000259" key="5">
    <source>
        <dbReference type="PROSITE" id="PS51746"/>
    </source>
</evidence>
<organism evidence="6 7">
    <name type="scientific">Pinctada imbricata</name>
    <name type="common">Atlantic pearl-oyster</name>
    <name type="synonym">Pinctada martensii</name>
    <dbReference type="NCBI Taxonomy" id="66713"/>
    <lineage>
        <taxon>Eukaryota</taxon>
        <taxon>Metazoa</taxon>
        <taxon>Spiralia</taxon>
        <taxon>Lophotrochozoa</taxon>
        <taxon>Mollusca</taxon>
        <taxon>Bivalvia</taxon>
        <taxon>Autobranchia</taxon>
        <taxon>Pteriomorphia</taxon>
        <taxon>Pterioida</taxon>
        <taxon>Pterioidea</taxon>
        <taxon>Pteriidae</taxon>
        <taxon>Pinctada</taxon>
    </lineage>
</organism>
<dbReference type="GO" id="GO:0046872">
    <property type="term" value="F:metal ion binding"/>
    <property type="evidence" value="ECO:0007669"/>
    <property type="project" value="UniProtKB-KW"/>
</dbReference>
<keyword evidence="2 4" id="KW-0378">Hydrolase</keyword>
<evidence type="ECO:0000313" key="6">
    <source>
        <dbReference type="EMBL" id="KAK3105331.1"/>
    </source>
</evidence>
<dbReference type="PANTHER" id="PTHR13832:SF699">
    <property type="entry name" value="INTEGRIN-LINKED KINASE-ASSOCIATED SERINE_THREONINE PHOSPHATASE 2C"/>
    <property type="match status" value="1"/>
</dbReference>
<sequence length="237" mass="26498">MQDACVIIENFTDKVPNLHPSIHRLALFAVYDGHGGARASQHAAERLHKHLINKFPKGDILQVQKEMKKILVETFKKTDEEFLKEALKSKPVWKDGTTATVILVINDTAVIACLGDSQAFLCRHQEEEGGDTYMPIHLTSVHNPSVYEERIRIQKAGGQVKDGRVMGVLEVSRSIGDGQFKKHGVICTPDVKKCQLTDDDRTHSLRQIDQPGTPVTRSRGGAEILRDRNFVTNKLVN</sequence>
<comment type="similarity">
    <text evidence="4">Belongs to the PP2C family.</text>
</comment>
<keyword evidence="1" id="KW-0479">Metal-binding</keyword>
<dbReference type="InterPro" id="IPR036457">
    <property type="entry name" value="PPM-type-like_dom_sf"/>
</dbReference>
<evidence type="ECO:0000256" key="4">
    <source>
        <dbReference type="RuleBase" id="RU003465"/>
    </source>
</evidence>
<dbReference type="InterPro" id="IPR001932">
    <property type="entry name" value="PPM-type_phosphatase-like_dom"/>
</dbReference>
<evidence type="ECO:0000256" key="2">
    <source>
        <dbReference type="ARBA" id="ARBA00022801"/>
    </source>
</evidence>
<evidence type="ECO:0000256" key="3">
    <source>
        <dbReference type="ARBA" id="ARBA00022912"/>
    </source>
</evidence>
<reference evidence="6" key="1">
    <citation type="submission" date="2019-08" db="EMBL/GenBank/DDBJ databases">
        <title>The improved chromosome-level genome for the pearl oyster Pinctada fucata martensii using PacBio sequencing and Hi-C.</title>
        <authorList>
            <person name="Zheng Z."/>
        </authorList>
    </citation>
    <scope>NUCLEOTIDE SEQUENCE</scope>
    <source>
        <strain evidence="6">ZZ-2019</strain>
        <tissue evidence="6">Adductor muscle</tissue>
    </source>
</reference>
<protein>
    <recommendedName>
        <fullName evidence="5">PPM-type phosphatase domain-containing protein</fullName>
    </recommendedName>
</protein>
<dbReference type="Pfam" id="PF00481">
    <property type="entry name" value="PP2C"/>
    <property type="match status" value="1"/>
</dbReference>
<dbReference type="PROSITE" id="PS51746">
    <property type="entry name" value="PPM_2"/>
    <property type="match status" value="1"/>
</dbReference>
<proteinExistence type="inferred from homology"/>
<dbReference type="AlphaFoldDB" id="A0AA88YTY4"/>
<dbReference type="SUPFAM" id="SSF81606">
    <property type="entry name" value="PP2C-like"/>
    <property type="match status" value="1"/>
</dbReference>
<dbReference type="PANTHER" id="PTHR13832">
    <property type="entry name" value="PROTEIN PHOSPHATASE 2C"/>
    <property type="match status" value="1"/>
</dbReference>
<gene>
    <name evidence="6" type="ORF">FSP39_022830</name>
</gene>
<accession>A0AA88YTY4</accession>
<feature type="domain" description="PPM-type phosphatase" evidence="5">
    <location>
        <begin position="1"/>
        <end position="237"/>
    </location>
</feature>
<dbReference type="SMART" id="SM00332">
    <property type="entry name" value="PP2Cc"/>
    <property type="match status" value="1"/>
</dbReference>
<name>A0AA88YTY4_PINIB</name>
<keyword evidence="7" id="KW-1185">Reference proteome</keyword>
<keyword evidence="3 4" id="KW-0904">Protein phosphatase</keyword>
<evidence type="ECO:0000256" key="1">
    <source>
        <dbReference type="ARBA" id="ARBA00022723"/>
    </source>
</evidence>
<dbReference type="InterPro" id="IPR015655">
    <property type="entry name" value="PP2C"/>
</dbReference>